<proteinExistence type="predicted"/>
<comment type="caution">
    <text evidence="1">The sequence shown here is derived from an EMBL/GenBank/DDBJ whole genome shotgun (WGS) entry which is preliminary data.</text>
</comment>
<protein>
    <submittedName>
        <fullName evidence="1">Uncharacterized protein</fullName>
    </submittedName>
</protein>
<evidence type="ECO:0000313" key="1">
    <source>
        <dbReference type="EMBL" id="GBB93211.1"/>
    </source>
</evidence>
<dbReference type="Proteomes" id="UP000247702">
    <property type="component" value="Unassembled WGS sequence"/>
</dbReference>
<dbReference type="CDD" id="cd01983">
    <property type="entry name" value="SIMIBI"/>
    <property type="match status" value="1"/>
</dbReference>
<dbReference type="AlphaFoldDB" id="A0A2Z6R8A8"/>
<dbReference type="EMBL" id="BEXD01001258">
    <property type="protein sequence ID" value="GBB93211.1"/>
    <property type="molecule type" value="Genomic_DNA"/>
</dbReference>
<keyword evidence="2" id="KW-1185">Reference proteome</keyword>
<evidence type="ECO:0000313" key="2">
    <source>
        <dbReference type="Proteomes" id="UP000247702"/>
    </source>
</evidence>
<sequence length="73" mass="8369">MLVTGRSGSGKTNLLANLVLDDKDKYVQRGKKGGSRYIKCDDLIVCGYHPDEPKWAYVRYIYNMILKDPRAPY</sequence>
<name>A0A2Z6R8A8_9GLOM</name>
<reference evidence="1 2" key="1">
    <citation type="submission" date="2017-11" db="EMBL/GenBank/DDBJ databases">
        <title>The genome of Rhizophagus clarus HR1 reveals common genetic basis of auxotrophy among arbuscular mycorrhizal fungi.</title>
        <authorList>
            <person name="Kobayashi Y."/>
        </authorList>
    </citation>
    <scope>NUCLEOTIDE SEQUENCE [LARGE SCALE GENOMIC DNA]</scope>
    <source>
        <strain evidence="1 2">HR1</strain>
    </source>
</reference>
<accession>A0A2Z6R8A8</accession>
<dbReference type="STRING" id="94130.A0A2Z6R8A8"/>
<gene>
    <name evidence="1" type="ORF">RclHR1_02130024</name>
</gene>
<organism evidence="1 2">
    <name type="scientific">Rhizophagus clarus</name>
    <dbReference type="NCBI Taxonomy" id="94130"/>
    <lineage>
        <taxon>Eukaryota</taxon>
        <taxon>Fungi</taxon>
        <taxon>Fungi incertae sedis</taxon>
        <taxon>Mucoromycota</taxon>
        <taxon>Glomeromycotina</taxon>
        <taxon>Glomeromycetes</taxon>
        <taxon>Glomerales</taxon>
        <taxon>Glomeraceae</taxon>
        <taxon>Rhizophagus</taxon>
    </lineage>
</organism>